<keyword evidence="4 5" id="KW-0238">DNA-binding</keyword>
<proteinExistence type="predicted"/>
<dbReference type="SMART" id="SM00980">
    <property type="entry name" value="THAP"/>
    <property type="match status" value="1"/>
</dbReference>
<evidence type="ECO:0000256" key="3">
    <source>
        <dbReference type="ARBA" id="ARBA00022833"/>
    </source>
</evidence>
<name>A0A1S4F572_AEDAE</name>
<sequence>MTRTCFVRGCKSRASPKGSTPNGIKFFHFPRIDRRTKTFEALSTTRRKRWCKVLGVTDQKRFDYHVVCSHHFVTGQSAKLNEDGHVDWVPSLYLNPEAASQLPQHAPKPVQTEVLSDPSRRQFDYTVPAEVIDDDSDDSYDYDITDMVRSHQDLSSLQETNRLQDQNPKQTLVIENNKSGIVQKVDVDFSNADFVKAYKHGMICIPKTPNTS</sequence>
<dbReference type="Pfam" id="PF05485">
    <property type="entry name" value="THAP"/>
    <property type="match status" value="1"/>
</dbReference>
<organism evidence="8 9">
    <name type="scientific">Aedes aegypti</name>
    <name type="common">Yellowfever mosquito</name>
    <name type="synonym">Culex aegypti</name>
    <dbReference type="NCBI Taxonomy" id="7159"/>
    <lineage>
        <taxon>Eukaryota</taxon>
        <taxon>Metazoa</taxon>
        <taxon>Ecdysozoa</taxon>
        <taxon>Arthropoda</taxon>
        <taxon>Hexapoda</taxon>
        <taxon>Insecta</taxon>
        <taxon>Pterygota</taxon>
        <taxon>Neoptera</taxon>
        <taxon>Endopterygota</taxon>
        <taxon>Diptera</taxon>
        <taxon>Nematocera</taxon>
        <taxon>Culicoidea</taxon>
        <taxon>Culicidae</taxon>
        <taxon>Culicinae</taxon>
        <taxon>Aedini</taxon>
        <taxon>Aedes</taxon>
        <taxon>Stegomyia</taxon>
    </lineage>
</organism>
<keyword evidence="3" id="KW-0862">Zinc</keyword>
<evidence type="ECO:0000256" key="6">
    <source>
        <dbReference type="SAM" id="MobiDB-lite"/>
    </source>
</evidence>
<evidence type="ECO:0000256" key="5">
    <source>
        <dbReference type="PROSITE-ProRule" id="PRU00309"/>
    </source>
</evidence>
<dbReference type="GO" id="GO:0003677">
    <property type="term" value="F:DNA binding"/>
    <property type="evidence" value="ECO:0007669"/>
    <property type="project" value="UniProtKB-UniRule"/>
</dbReference>
<dbReference type="InterPro" id="IPR006612">
    <property type="entry name" value="THAP_Znf"/>
</dbReference>
<reference evidence="8" key="1">
    <citation type="submission" date="2005-10" db="EMBL/GenBank/DDBJ databases">
        <authorList>
            <person name="Loftus B.J."/>
            <person name="Nene V.M."/>
            <person name="Hannick L.I."/>
            <person name="Bidwell S."/>
            <person name="Haas B."/>
            <person name="Amedeo P."/>
            <person name="Orvis J."/>
            <person name="Wortman J.R."/>
            <person name="White O.R."/>
            <person name="Salzberg S."/>
            <person name="Shumway M."/>
            <person name="Koo H."/>
            <person name="Zhao Y."/>
            <person name="Holmes M."/>
            <person name="Miller J."/>
            <person name="Schatz M."/>
            <person name="Pop M."/>
            <person name="Pai G."/>
            <person name="Utterback T."/>
            <person name="Rogers Y.-H."/>
            <person name="Kravitz S."/>
            <person name="Fraser C.M."/>
        </authorList>
    </citation>
    <scope>NUCLEOTIDE SEQUENCE</scope>
    <source>
        <strain evidence="8">Liverpool</strain>
    </source>
</reference>
<dbReference type="EMBL" id="CH477278">
    <property type="protein sequence ID" value="EAT45058.1"/>
    <property type="molecule type" value="Genomic_DNA"/>
</dbReference>
<dbReference type="AlphaFoldDB" id="A0A1S4F572"/>
<evidence type="ECO:0000313" key="8">
    <source>
        <dbReference type="EMBL" id="EAT45058.1"/>
    </source>
</evidence>
<dbReference type="OrthoDB" id="7791644at2759"/>
<evidence type="ECO:0000256" key="4">
    <source>
        <dbReference type="ARBA" id="ARBA00023125"/>
    </source>
</evidence>
<protein>
    <submittedName>
        <fullName evidence="8">AAEL003635-PA</fullName>
    </submittedName>
</protein>
<evidence type="ECO:0000256" key="1">
    <source>
        <dbReference type="ARBA" id="ARBA00022723"/>
    </source>
</evidence>
<dbReference type="KEGG" id="aag:5578668"/>
<feature type="region of interest" description="Disordered" evidence="6">
    <location>
        <begin position="100"/>
        <end position="119"/>
    </location>
</feature>
<accession>A0A1S4F572</accession>
<dbReference type="SUPFAM" id="SSF57716">
    <property type="entry name" value="Glucocorticoid receptor-like (DNA-binding domain)"/>
    <property type="match status" value="1"/>
</dbReference>
<evidence type="ECO:0000313" key="9">
    <source>
        <dbReference type="Proteomes" id="UP000682892"/>
    </source>
</evidence>
<keyword evidence="1" id="KW-0479">Metal-binding</keyword>
<dbReference type="GO" id="GO:0008270">
    <property type="term" value="F:zinc ion binding"/>
    <property type="evidence" value="ECO:0007669"/>
    <property type="project" value="UniProtKB-KW"/>
</dbReference>
<dbReference type="Proteomes" id="UP000682892">
    <property type="component" value="Unassembled WGS sequence"/>
</dbReference>
<reference evidence="8" key="3">
    <citation type="submission" date="2012-09" db="EMBL/GenBank/DDBJ databases">
        <authorList>
            <consortium name="VectorBase"/>
        </authorList>
    </citation>
    <scope>NUCLEOTIDE SEQUENCE</scope>
    <source>
        <strain evidence="8">Liverpool</strain>
    </source>
</reference>
<dbReference type="HOGENOM" id="CLU_1300594_0_0_1"/>
<gene>
    <name evidence="8" type="ORF">AaeL_AAEL003635</name>
</gene>
<keyword evidence="2 5" id="KW-0863">Zinc-finger</keyword>
<evidence type="ECO:0000259" key="7">
    <source>
        <dbReference type="PROSITE" id="PS50950"/>
    </source>
</evidence>
<reference evidence="8" key="2">
    <citation type="journal article" date="2007" name="Science">
        <title>Genome sequence of Aedes aegypti, a major arbovirus vector.</title>
        <authorList>
            <person name="Nene V."/>
            <person name="Wortman J.R."/>
            <person name="Lawson D."/>
            <person name="Haas B."/>
            <person name="Kodira C."/>
            <person name="Tu Z.J."/>
            <person name="Loftus B."/>
            <person name="Xi Z."/>
            <person name="Megy K."/>
            <person name="Grabherr M."/>
            <person name="Ren Q."/>
            <person name="Zdobnov E.M."/>
            <person name="Lobo N.F."/>
            <person name="Campbell K.S."/>
            <person name="Brown S.E."/>
            <person name="Bonaldo M.F."/>
            <person name="Zhu J."/>
            <person name="Sinkins S.P."/>
            <person name="Hogenkamp D.G."/>
            <person name="Amedeo P."/>
            <person name="Arensburger P."/>
            <person name="Atkinson P.W."/>
            <person name="Bidwell S."/>
            <person name="Biedler J."/>
            <person name="Birney E."/>
            <person name="Bruggner R.V."/>
            <person name="Costas J."/>
            <person name="Coy M.R."/>
            <person name="Crabtree J."/>
            <person name="Crawford M."/>
            <person name="Debruyn B."/>
            <person name="Decaprio D."/>
            <person name="Eiglmeier K."/>
            <person name="Eisenstadt E."/>
            <person name="El-Dorry H."/>
            <person name="Gelbart W.M."/>
            <person name="Gomes S.L."/>
            <person name="Hammond M."/>
            <person name="Hannick L.I."/>
            <person name="Hogan J.R."/>
            <person name="Holmes M.H."/>
            <person name="Jaffe D."/>
            <person name="Johnston J.S."/>
            <person name="Kennedy R.C."/>
            <person name="Koo H."/>
            <person name="Kravitz S."/>
            <person name="Kriventseva E.V."/>
            <person name="Kulp D."/>
            <person name="Labutti K."/>
            <person name="Lee E."/>
            <person name="Li S."/>
            <person name="Lovin D.D."/>
            <person name="Mao C."/>
            <person name="Mauceli E."/>
            <person name="Menck C.F."/>
            <person name="Miller J.R."/>
            <person name="Montgomery P."/>
            <person name="Mori A."/>
            <person name="Nascimento A.L."/>
            <person name="Naveira H.F."/>
            <person name="Nusbaum C."/>
            <person name="O'leary S."/>
            <person name="Orvis J."/>
            <person name="Pertea M."/>
            <person name="Quesneville H."/>
            <person name="Reidenbach K.R."/>
            <person name="Rogers Y.H."/>
            <person name="Roth C.W."/>
            <person name="Schneider J.R."/>
            <person name="Schatz M."/>
            <person name="Shumway M."/>
            <person name="Stanke M."/>
            <person name="Stinson E.O."/>
            <person name="Tubio J.M."/>
            <person name="Vanzee J.P."/>
            <person name="Verjovski-Almeida S."/>
            <person name="Werner D."/>
            <person name="White O."/>
            <person name="Wyder S."/>
            <person name="Zeng Q."/>
            <person name="Zhao Q."/>
            <person name="Zhao Y."/>
            <person name="Hill C.A."/>
            <person name="Raikhel A.S."/>
            <person name="Soares M.B."/>
            <person name="Knudson D.L."/>
            <person name="Lee N.H."/>
            <person name="Galagan J."/>
            <person name="Salzberg S.L."/>
            <person name="Paulsen I.T."/>
            <person name="Dimopoulos G."/>
            <person name="Collins F.H."/>
            <person name="Birren B."/>
            <person name="Fraser-Liggett C.M."/>
            <person name="Severson D.W."/>
        </authorList>
    </citation>
    <scope>NUCLEOTIDE SEQUENCE [LARGE SCALE GENOMIC DNA]</scope>
    <source>
        <strain evidence="8">Liverpool</strain>
    </source>
</reference>
<dbReference type="PROSITE" id="PS50950">
    <property type="entry name" value="ZF_THAP"/>
    <property type="match status" value="1"/>
</dbReference>
<evidence type="ECO:0000256" key="2">
    <source>
        <dbReference type="ARBA" id="ARBA00022771"/>
    </source>
</evidence>
<feature type="domain" description="THAP-type" evidence="7">
    <location>
        <begin position="1"/>
        <end position="93"/>
    </location>
</feature>